<proteinExistence type="inferred from homology"/>
<dbReference type="NCBIfam" id="TIGR01730">
    <property type="entry name" value="RND_mfp"/>
    <property type="match status" value="1"/>
</dbReference>
<dbReference type="Pfam" id="PF25954">
    <property type="entry name" value="Beta-barrel_RND_2"/>
    <property type="match status" value="1"/>
</dbReference>
<dbReference type="Gene3D" id="2.40.30.170">
    <property type="match status" value="1"/>
</dbReference>
<dbReference type="RefSeq" id="WP_280080674.1">
    <property type="nucleotide sequence ID" value="NZ_JAOCGG010000006.1"/>
</dbReference>
<dbReference type="Pfam" id="PF25876">
    <property type="entry name" value="HH_MFP_RND"/>
    <property type="match status" value="1"/>
</dbReference>
<keyword evidence="2" id="KW-0175">Coiled coil</keyword>
<dbReference type="Proteomes" id="UP001160882">
    <property type="component" value="Unassembled WGS sequence"/>
</dbReference>
<feature type="domain" description="YknX-like C-terminal permuted SH3-like" evidence="7">
    <location>
        <begin position="283"/>
        <end position="355"/>
    </location>
</feature>
<evidence type="ECO:0000313" key="8">
    <source>
        <dbReference type="EMBL" id="MDH1629552.1"/>
    </source>
</evidence>
<dbReference type="GO" id="GO:0015562">
    <property type="term" value="F:efflux transmembrane transporter activity"/>
    <property type="evidence" value="ECO:0007669"/>
    <property type="project" value="TreeGrafter"/>
</dbReference>
<dbReference type="PANTHER" id="PTHR30469">
    <property type="entry name" value="MULTIDRUG RESISTANCE PROTEIN MDTA"/>
    <property type="match status" value="1"/>
</dbReference>
<evidence type="ECO:0000313" key="9">
    <source>
        <dbReference type="Proteomes" id="UP001160882"/>
    </source>
</evidence>
<sequence>MNMTLKRWAGVATLLAAGCGLTVTALLATSNPANGETAPLSPAIKVAVAAVSQGPLPNLLTGIGELEATRQVMVTTEAGGLITAIAFTPGQKVHAGQTLVQLNDAPERGELLRLQAQADNARSRLERSRRLVTEQAATQEQLDQAKADYLQVLGDIERTKALIAQKRIKAPFDGVLGVRKVNLGEFIQAGTALVSLTDANTLFANVNLPERTLADLKSGQDMQLRVDAYPGRQFHGKVSTIEPRIDPGTRTLMVQATVPNPDNSLAAGMYVNAEVSLPSSAKVLSVPETAISYNTYGDFVYVVEGADNQASVRLAQVKTGQRVAGRVELLEGVNASDRVVTSGQLRLSNGAKVEILPWDNVAVKPASAPIAHP</sequence>
<dbReference type="Gene3D" id="2.40.420.20">
    <property type="match status" value="1"/>
</dbReference>
<evidence type="ECO:0000259" key="6">
    <source>
        <dbReference type="Pfam" id="PF25954"/>
    </source>
</evidence>
<comment type="similarity">
    <text evidence="1">Belongs to the membrane fusion protein (MFP) (TC 8.A.1) family.</text>
</comment>
<dbReference type="GO" id="GO:1990281">
    <property type="term" value="C:efflux pump complex"/>
    <property type="evidence" value="ECO:0007669"/>
    <property type="project" value="TreeGrafter"/>
</dbReference>
<evidence type="ECO:0000259" key="4">
    <source>
        <dbReference type="Pfam" id="PF25876"/>
    </source>
</evidence>
<dbReference type="EMBL" id="JAOCGG010000006">
    <property type="protein sequence ID" value="MDH1629552.1"/>
    <property type="molecule type" value="Genomic_DNA"/>
</dbReference>
<dbReference type="InterPro" id="IPR058792">
    <property type="entry name" value="Beta-barrel_RND_2"/>
</dbReference>
<gene>
    <name evidence="8" type="ORF">N5I14_04740</name>
</gene>
<dbReference type="InterPro" id="IPR058624">
    <property type="entry name" value="MdtA-like_HH"/>
</dbReference>
<evidence type="ECO:0000259" key="5">
    <source>
        <dbReference type="Pfam" id="PF25917"/>
    </source>
</evidence>
<dbReference type="Gene3D" id="1.10.287.470">
    <property type="entry name" value="Helix hairpin bin"/>
    <property type="match status" value="1"/>
</dbReference>
<feature type="domain" description="Multidrug resistance protein MdtA-like barrel-sandwich hybrid" evidence="5">
    <location>
        <begin position="70"/>
        <end position="196"/>
    </location>
</feature>
<protein>
    <submittedName>
        <fullName evidence="8">Efflux RND transporter periplasmic adaptor subunit</fullName>
    </submittedName>
</protein>
<dbReference type="SUPFAM" id="SSF111369">
    <property type="entry name" value="HlyD-like secretion proteins"/>
    <property type="match status" value="1"/>
</dbReference>
<dbReference type="Gene3D" id="2.40.50.100">
    <property type="match status" value="1"/>
</dbReference>
<evidence type="ECO:0000256" key="2">
    <source>
        <dbReference type="ARBA" id="ARBA00023054"/>
    </source>
</evidence>
<evidence type="ECO:0000259" key="7">
    <source>
        <dbReference type="Pfam" id="PF25989"/>
    </source>
</evidence>
<feature type="domain" description="CusB-like beta-barrel" evidence="6">
    <location>
        <begin position="204"/>
        <end position="276"/>
    </location>
</feature>
<dbReference type="InterPro" id="IPR058637">
    <property type="entry name" value="YknX-like_C"/>
</dbReference>
<evidence type="ECO:0000256" key="3">
    <source>
        <dbReference type="SAM" id="SignalP"/>
    </source>
</evidence>
<dbReference type="Pfam" id="PF25917">
    <property type="entry name" value="BSH_RND"/>
    <property type="match status" value="1"/>
</dbReference>
<dbReference type="PANTHER" id="PTHR30469:SF29">
    <property type="entry name" value="BLR2860 PROTEIN"/>
    <property type="match status" value="1"/>
</dbReference>
<feature type="chain" id="PRO_5041310567" evidence="3">
    <location>
        <begin position="36"/>
        <end position="373"/>
    </location>
</feature>
<feature type="signal peptide" evidence="3">
    <location>
        <begin position="1"/>
        <end position="35"/>
    </location>
</feature>
<organism evidence="8 9">
    <name type="scientific">Pseudomonas mosselii</name>
    <dbReference type="NCBI Taxonomy" id="78327"/>
    <lineage>
        <taxon>Bacteria</taxon>
        <taxon>Pseudomonadati</taxon>
        <taxon>Pseudomonadota</taxon>
        <taxon>Gammaproteobacteria</taxon>
        <taxon>Pseudomonadales</taxon>
        <taxon>Pseudomonadaceae</taxon>
        <taxon>Pseudomonas</taxon>
    </lineage>
</organism>
<dbReference type="FunFam" id="2.40.30.170:FF:000010">
    <property type="entry name" value="Efflux RND transporter periplasmic adaptor subunit"/>
    <property type="match status" value="1"/>
</dbReference>
<dbReference type="InterPro" id="IPR006143">
    <property type="entry name" value="RND_pump_MFP"/>
</dbReference>
<dbReference type="InterPro" id="IPR058625">
    <property type="entry name" value="MdtA-like_BSH"/>
</dbReference>
<feature type="domain" description="Multidrug resistance protein MdtA-like alpha-helical hairpin" evidence="4">
    <location>
        <begin position="108"/>
        <end position="168"/>
    </location>
</feature>
<dbReference type="AlphaFoldDB" id="A0AA42RUR4"/>
<dbReference type="Pfam" id="PF25989">
    <property type="entry name" value="YknX_C"/>
    <property type="match status" value="1"/>
</dbReference>
<reference evidence="8" key="1">
    <citation type="submission" date="2022-09" db="EMBL/GenBank/DDBJ databases">
        <title>Intensive care unit water sources are persistently colonized with multi-drug resistant bacteria and are the site of extensive horizontal gene transfer of antibiotic resistance genes.</title>
        <authorList>
            <person name="Diorio-Toth L."/>
        </authorList>
    </citation>
    <scope>NUCLEOTIDE SEQUENCE</scope>
    <source>
        <strain evidence="8">GD03782</strain>
    </source>
</reference>
<evidence type="ECO:0000256" key="1">
    <source>
        <dbReference type="ARBA" id="ARBA00009477"/>
    </source>
</evidence>
<accession>A0AA42RUR4</accession>
<dbReference type="PROSITE" id="PS51257">
    <property type="entry name" value="PROKAR_LIPOPROTEIN"/>
    <property type="match status" value="1"/>
</dbReference>
<keyword evidence="3" id="KW-0732">Signal</keyword>
<name>A0AA42RUR4_9PSED</name>
<comment type="caution">
    <text evidence="8">The sequence shown here is derived from an EMBL/GenBank/DDBJ whole genome shotgun (WGS) entry which is preliminary data.</text>
</comment>